<feature type="compositionally biased region" description="Polar residues" evidence="1">
    <location>
        <begin position="20"/>
        <end position="29"/>
    </location>
</feature>
<keyword evidence="2" id="KW-0472">Membrane</keyword>
<keyword evidence="4" id="KW-1185">Reference proteome</keyword>
<comment type="caution">
    <text evidence="3">The sequence shown here is derived from an EMBL/GenBank/DDBJ whole genome shotgun (WGS) entry which is preliminary data.</text>
</comment>
<feature type="region of interest" description="Disordered" evidence="1">
    <location>
        <begin position="1"/>
        <end position="29"/>
    </location>
</feature>
<dbReference type="EMBL" id="JADXDR010000035">
    <property type="protein sequence ID" value="KAI7843844.1"/>
    <property type="molecule type" value="Genomic_DNA"/>
</dbReference>
<gene>
    <name evidence="3" type="ORF">COHA_002397</name>
</gene>
<feature type="transmembrane region" description="Helical" evidence="2">
    <location>
        <begin position="120"/>
        <end position="137"/>
    </location>
</feature>
<reference evidence="3" key="1">
    <citation type="submission" date="2020-11" db="EMBL/GenBank/DDBJ databases">
        <title>Chlorella ohadii genome sequencing and assembly.</title>
        <authorList>
            <person name="Murik O."/>
            <person name="Treves H."/>
            <person name="Kedem I."/>
            <person name="Shotland Y."/>
            <person name="Kaplan A."/>
        </authorList>
    </citation>
    <scope>NUCLEOTIDE SEQUENCE</scope>
    <source>
        <strain evidence="3">1</strain>
    </source>
</reference>
<proteinExistence type="predicted"/>
<evidence type="ECO:0000256" key="2">
    <source>
        <dbReference type="SAM" id="Phobius"/>
    </source>
</evidence>
<keyword evidence="2" id="KW-1133">Transmembrane helix</keyword>
<keyword evidence="2" id="KW-0812">Transmembrane</keyword>
<sequence>MSRPPGYEELPGGEQGAPAASSQHPSPTFTVHAAAGVPAAATAAPRPLPAAAGLGAAPALGVPVPPQQQQFATQFSAGLPLQQLPPSAAEEWDRSAVLMSVWLGCASATLLLSVVTANTFGIAGAACAVVGACTHRFPRCRPGGPGNLAASVNRGGGWVGVFGTGIHTLAIVAASLCGVVAVLATLVAFGLSATCRGAGDEREACAELTEVTFYFALWYTGFCILSTAVGRRTRRMRLLLNPVSSGVVQL</sequence>
<evidence type="ECO:0000256" key="1">
    <source>
        <dbReference type="SAM" id="MobiDB-lite"/>
    </source>
</evidence>
<dbReference type="Proteomes" id="UP001205105">
    <property type="component" value="Unassembled WGS sequence"/>
</dbReference>
<feature type="transmembrane region" description="Helical" evidence="2">
    <location>
        <begin position="211"/>
        <end position="230"/>
    </location>
</feature>
<accession>A0AAD5H4C5</accession>
<organism evidence="3 4">
    <name type="scientific">Chlorella ohadii</name>
    <dbReference type="NCBI Taxonomy" id="2649997"/>
    <lineage>
        <taxon>Eukaryota</taxon>
        <taxon>Viridiplantae</taxon>
        <taxon>Chlorophyta</taxon>
        <taxon>core chlorophytes</taxon>
        <taxon>Trebouxiophyceae</taxon>
        <taxon>Chlorellales</taxon>
        <taxon>Chlorellaceae</taxon>
        <taxon>Chlorella clade</taxon>
        <taxon>Chlorella</taxon>
    </lineage>
</organism>
<protein>
    <submittedName>
        <fullName evidence="3">Uncharacterized protein</fullName>
    </submittedName>
</protein>
<dbReference type="AlphaFoldDB" id="A0AAD5H4C5"/>
<evidence type="ECO:0000313" key="4">
    <source>
        <dbReference type="Proteomes" id="UP001205105"/>
    </source>
</evidence>
<feature type="transmembrane region" description="Helical" evidence="2">
    <location>
        <begin position="158"/>
        <end position="191"/>
    </location>
</feature>
<name>A0AAD5H4C5_9CHLO</name>
<evidence type="ECO:0000313" key="3">
    <source>
        <dbReference type="EMBL" id="KAI7843844.1"/>
    </source>
</evidence>